<dbReference type="EMBL" id="AZHB01000076">
    <property type="protein sequence ID" value="OAA40557.1"/>
    <property type="molecule type" value="Genomic_DNA"/>
</dbReference>
<evidence type="ECO:0000313" key="4">
    <source>
        <dbReference type="EMBL" id="OAA46412.1"/>
    </source>
</evidence>
<dbReference type="AlphaFoldDB" id="A0A167BY55"/>
<evidence type="ECO:0000313" key="3">
    <source>
        <dbReference type="EMBL" id="OAA40557.1"/>
    </source>
</evidence>
<gene>
    <name evidence="4" type="ORF">ISF_09545</name>
    <name evidence="3" type="ORF">ISF_09808</name>
    <name evidence="2" type="ORF">ISF_10053</name>
</gene>
<dbReference type="GeneID" id="30026100"/>
<dbReference type="EMBL" id="AZHB01000054">
    <property type="protein sequence ID" value="OAA46412.1"/>
    <property type="molecule type" value="Genomic_DNA"/>
</dbReference>
<comment type="caution">
    <text evidence="3">The sequence shown here is derived from an EMBL/GenBank/DDBJ whole genome shotgun (WGS) entry which is preliminary data.</text>
</comment>
<evidence type="ECO:0000313" key="2">
    <source>
        <dbReference type="EMBL" id="OAA33889.1"/>
    </source>
</evidence>
<dbReference type="EMBL" id="AZHB01000241">
    <property type="protein sequence ID" value="OAA33889.1"/>
    <property type="molecule type" value="Genomic_DNA"/>
</dbReference>
<feature type="compositionally biased region" description="Basic and acidic residues" evidence="1">
    <location>
        <begin position="43"/>
        <end position="102"/>
    </location>
</feature>
<evidence type="ECO:0000256" key="1">
    <source>
        <dbReference type="SAM" id="MobiDB-lite"/>
    </source>
</evidence>
<feature type="region of interest" description="Disordered" evidence="1">
    <location>
        <begin position="32"/>
        <end position="102"/>
    </location>
</feature>
<evidence type="ECO:0000313" key="5">
    <source>
        <dbReference type="Proteomes" id="UP000076744"/>
    </source>
</evidence>
<dbReference type="OrthoDB" id="4873012at2759"/>
<dbReference type="Proteomes" id="UP000076744">
    <property type="component" value="Unassembled WGS sequence"/>
</dbReference>
<proteinExistence type="predicted"/>
<dbReference type="RefSeq" id="XP_018699406.1">
    <property type="nucleotide sequence ID" value="XM_018853409.1"/>
</dbReference>
<dbReference type="GeneID" id="30025837"/>
<dbReference type="GeneID" id="30026345"/>
<sequence>MLLTFKEGWTWSEEHQNYFRYLDNGTCELRRNKAGESSSKSSAHKDKPSKDEESSKGKEKASAHKDKKSKDEKSSKGKDKASSTHREKSSKSSKGKEKEKGN</sequence>
<protein>
    <submittedName>
        <fullName evidence="3">Uncharacterized protein</fullName>
    </submittedName>
</protein>
<name>A0A167BY55_CORFA</name>
<dbReference type="RefSeq" id="XP_018699160.1">
    <property type="nucleotide sequence ID" value="XM_018853650.1"/>
</dbReference>
<organism evidence="3 5">
    <name type="scientific">Cordyceps fumosorosea (strain ARSEF 2679)</name>
    <name type="common">Isaria fumosorosea</name>
    <dbReference type="NCBI Taxonomy" id="1081104"/>
    <lineage>
        <taxon>Eukaryota</taxon>
        <taxon>Fungi</taxon>
        <taxon>Dikarya</taxon>
        <taxon>Ascomycota</taxon>
        <taxon>Pezizomycotina</taxon>
        <taxon>Sordariomycetes</taxon>
        <taxon>Hypocreomycetidae</taxon>
        <taxon>Hypocreales</taxon>
        <taxon>Cordycipitaceae</taxon>
        <taxon>Cordyceps</taxon>
    </lineage>
</organism>
<dbReference type="RefSeq" id="XP_018699656.1">
    <property type="nucleotide sequence ID" value="XM_018853146.1"/>
</dbReference>
<reference evidence="3 5" key="1">
    <citation type="journal article" date="2016" name="Genome Biol. Evol.">
        <title>Divergent and convergent evolution of fungal pathogenicity.</title>
        <authorList>
            <person name="Shang Y."/>
            <person name="Xiao G."/>
            <person name="Zheng P."/>
            <person name="Cen K."/>
            <person name="Zhan S."/>
            <person name="Wang C."/>
        </authorList>
    </citation>
    <scope>NUCLEOTIDE SEQUENCE [LARGE SCALE GENOMIC DNA]</scope>
    <source>
        <strain evidence="3 5">ARSEF 2679</strain>
    </source>
</reference>
<keyword evidence="5" id="KW-1185">Reference proteome</keyword>
<accession>A0A167BY55</accession>